<evidence type="ECO:0000256" key="4">
    <source>
        <dbReference type="ARBA" id="ARBA00025742"/>
    </source>
</evidence>
<dbReference type="Gene3D" id="3.60.21.10">
    <property type="match status" value="1"/>
</dbReference>
<dbReference type="InterPro" id="IPR050884">
    <property type="entry name" value="CNP_phosphodiesterase-III"/>
</dbReference>
<keyword evidence="3" id="KW-0408">Iron</keyword>
<dbReference type="Proteomes" id="UP000679220">
    <property type="component" value="Unassembled WGS sequence"/>
</dbReference>
<protein>
    <submittedName>
        <fullName evidence="6">Metallophosphoesterase</fullName>
    </submittedName>
</protein>
<evidence type="ECO:0000256" key="1">
    <source>
        <dbReference type="ARBA" id="ARBA00022723"/>
    </source>
</evidence>
<evidence type="ECO:0000313" key="7">
    <source>
        <dbReference type="Proteomes" id="UP000679220"/>
    </source>
</evidence>
<sequence length="404" mass="47101">MLTIFHLSDLHFGEGISRDKEVPRKISKKIKGLEEHDLNIWTDLRNHLTSTIKQIDNDYRICVTGDLSRIGSIESYNLASKFFFDESDSEISKALGLRLKRDKFIIAPGNHDSYDESYRKINNLRTFNGVFHSSEEEYPIVKNIEVNNTKYSFVALDSTYKKNGGNIIKKLGKGNVDKEQLERVKGHFLDHTKDSAIKVLLLHHSPIIVDRDRKRSLMLDKSRNVLESIVNSGFNIVLCGHLHDDFYDILPLKRLIKFLPKKRGFGRVIKDLFKETQLNDYYPIVINGKKARYFDSIAYHYIKEHNDVLRVNSRELNSLKKFESYLYNHSKYKEFVDDFYSLTDSETALIMAGSACKEKEKENSYLELMIEDDLGKMIIKRHKYNKDTRSFVTKTTTKLFKKSV</sequence>
<gene>
    <name evidence="6" type="ORF">KDU71_03795</name>
</gene>
<keyword evidence="7" id="KW-1185">Reference proteome</keyword>
<accession>A0A941F2R1</accession>
<evidence type="ECO:0000313" key="6">
    <source>
        <dbReference type="EMBL" id="MBR8534670.1"/>
    </source>
</evidence>
<keyword evidence="2" id="KW-0378">Hydrolase</keyword>
<dbReference type="SUPFAM" id="SSF56300">
    <property type="entry name" value="Metallo-dependent phosphatases"/>
    <property type="match status" value="1"/>
</dbReference>
<dbReference type="InterPro" id="IPR004843">
    <property type="entry name" value="Calcineurin-like_PHP"/>
</dbReference>
<dbReference type="RefSeq" id="WP_212188569.1">
    <property type="nucleotide sequence ID" value="NZ_JAGTAR010000003.1"/>
</dbReference>
<dbReference type="GO" id="GO:0046872">
    <property type="term" value="F:metal ion binding"/>
    <property type="evidence" value="ECO:0007669"/>
    <property type="project" value="UniProtKB-KW"/>
</dbReference>
<dbReference type="EMBL" id="JAGTAR010000003">
    <property type="protein sequence ID" value="MBR8534670.1"/>
    <property type="molecule type" value="Genomic_DNA"/>
</dbReference>
<dbReference type="PANTHER" id="PTHR42988">
    <property type="entry name" value="PHOSPHOHYDROLASE"/>
    <property type="match status" value="1"/>
</dbReference>
<keyword evidence="1" id="KW-0479">Metal-binding</keyword>
<comment type="similarity">
    <text evidence="4">Belongs to the cyclic nucleotide phosphodiesterase class-III family.</text>
</comment>
<dbReference type="Pfam" id="PF00149">
    <property type="entry name" value="Metallophos"/>
    <property type="match status" value="1"/>
</dbReference>
<dbReference type="PANTHER" id="PTHR42988:SF2">
    <property type="entry name" value="CYCLIC NUCLEOTIDE PHOSPHODIESTERASE CBUA0032-RELATED"/>
    <property type="match status" value="1"/>
</dbReference>
<name>A0A941F2R1_9BACT</name>
<reference evidence="6" key="1">
    <citation type="journal article" date="2018" name="Int. J. Syst. Evol. Microbiol.">
        <title>Carboxylicivirga sediminis sp. nov., isolated from coastal sediment.</title>
        <authorList>
            <person name="Wang F.Q."/>
            <person name="Ren L.H."/>
            <person name="Zou R.J."/>
            <person name="Sun Y.Z."/>
            <person name="Liu X.J."/>
            <person name="Jiang F."/>
            <person name="Liu L.J."/>
        </authorList>
    </citation>
    <scope>NUCLEOTIDE SEQUENCE</scope>
    <source>
        <strain evidence="6">JR1</strain>
    </source>
</reference>
<dbReference type="AlphaFoldDB" id="A0A941F2R1"/>
<evidence type="ECO:0000256" key="3">
    <source>
        <dbReference type="ARBA" id="ARBA00023004"/>
    </source>
</evidence>
<reference evidence="6" key="2">
    <citation type="submission" date="2021-04" db="EMBL/GenBank/DDBJ databases">
        <authorList>
            <person name="Zhang T."/>
            <person name="Zhang Y."/>
            <person name="Lu D."/>
            <person name="Zuo D."/>
            <person name="Du Z."/>
        </authorList>
    </citation>
    <scope>NUCLEOTIDE SEQUENCE</scope>
    <source>
        <strain evidence="6">JR1</strain>
    </source>
</reference>
<dbReference type="InterPro" id="IPR029052">
    <property type="entry name" value="Metallo-depent_PP-like"/>
</dbReference>
<organism evidence="6 7">
    <name type="scientific">Carboxylicivirga sediminis</name>
    <dbReference type="NCBI Taxonomy" id="2006564"/>
    <lineage>
        <taxon>Bacteria</taxon>
        <taxon>Pseudomonadati</taxon>
        <taxon>Bacteroidota</taxon>
        <taxon>Bacteroidia</taxon>
        <taxon>Marinilabiliales</taxon>
        <taxon>Marinilabiliaceae</taxon>
        <taxon>Carboxylicivirga</taxon>
    </lineage>
</organism>
<dbReference type="GO" id="GO:0016787">
    <property type="term" value="F:hydrolase activity"/>
    <property type="evidence" value="ECO:0007669"/>
    <property type="project" value="UniProtKB-KW"/>
</dbReference>
<evidence type="ECO:0000259" key="5">
    <source>
        <dbReference type="Pfam" id="PF00149"/>
    </source>
</evidence>
<evidence type="ECO:0000256" key="2">
    <source>
        <dbReference type="ARBA" id="ARBA00022801"/>
    </source>
</evidence>
<comment type="caution">
    <text evidence="6">The sequence shown here is derived from an EMBL/GenBank/DDBJ whole genome shotgun (WGS) entry which is preliminary data.</text>
</comment>
<proteinExistence type="inferred from homology"/>
<feature type="domain" description="Calcineurin-like phosphoesterase" evidence="5">
    <location>
        <begin position="3"/>
        <end position="244"/>
    </location>
</feature>